<dbReference type="PANTHER" id="PTHR21527:SF6">
    <property type="entry name" value="NUCLEOPORIN NUP35"/>
    <property type="match status" value="1"/>
</dbReference>
<keyword evidence="3 8" id="KW-0509">mRNA transport</keyword>
<accession>A0A1D1ZT61</accession>
<evidence type="ECO:0000313" key="11">
    <source>
        <dbReference type="EMBL" id="JAT70140.1"/>
    </source>
</evidence>
<dbReference type="GO" id="GO:0006999">
    <property type="term" value="P:nuclear pore organization"/>
    <property type="evidence" value="ECO:0007669"/>
    <property type="project" value="TreeGrafter"/>
</dbReference>
<dbReference type="GO" id="GO:0044615">
    <property type="term" value="C:nuclear pore nuclear basket"/>
    <property type="evidence" value="ECO:0007669"/>
    <property type="project" value="TreeGrafter"/>
</dbReference>
<dbReference type="PANTHER" id="PTHR21527">
    <property type="entry name" value="NUCLEOPORIN NUP35"/>
    <property type="match status" value="1"/>
</dbReference>
<keyword evidence="6 8" id="KW-0906">Nuclear pore complex</keyword>
<evidence type="ECO:0000256" key="9">
    <source>
        <dbReference type="SAM" id="MobiDB-lite"/>
    </source>
</evidence>
<comment type="subcellular location">
    <subcellularLocation>
        <location evidence="1">Nucleus</location>
        <location evidence="1">Nuclear pore complex</location>
    </subcellularLocation>
</comment>
<feature type="region of interest" description="Disordered" evidence="9">
    <location>
        <begin position="214"/>
        <end position="233"/>
    </location>
</feature>
<dbReference type="GO" id="GO:0044613">
    <property type="term" value="C:nuclear pore central transport channel"/>
    <property type="evidence" value="ECO:0007669"/>
    <property type="project" value="TreeGrafter"/>
</dbReference>
<evidence type="ECO:0000256" key="6">
    <source>
        <dbReference type="ARBA" id="ARBA00023132"/>
    </source>
</evidence>
<dbReference type="EMBL" id="GDKF01008482">
    <property type="protein sequence ID" value="JAT70140.1"/>
    <property type="molecule type" value="Transcribed_RNA"/>
</dbReference>
<evidence type="ECO:0000256" key="8">
    <source>
        <dbReference type="PROSITE-ProRule" id="PRU00804"/>
    </source>
</evidence>
<evidence type="ECO:0000256" key="7">
    <source>
        <dbReference type="ARBA" id="ARBA00023242"/>
    </source>
</evidence>
<dbReference type="SUPFAM" id="SSF54928">
    <property type="entry name" value="RNA-binding domain, RBD"/>
    <property type="match status" value="1"/>
</dbReference>
<keyword evidence="2 8" id="KW-0813">Transport</keyword>
<evidence type="ECO:0000256" key="1">
    <source>
        <dbReference type="ARBA" id="ARBA00004567"/>
    </source>
</evidence>
<dbReference type="InterPro" id="IPR007846">
    <property type="entry name" value="RRM_NUP35_dom"/>
</dbReference>
<sequence length="267" mass="27734">MAGAHSGPTGPVSLLFTPTSLKTGDGSRTPDLRGGLRSPRASGSLFGQQASRGPRWDATPAQTRRRSLTPSSSGLARETPPPPPTSSLMDESPGGGEAGTGPAPMDTCSPGRADADAGALRPAPQPAPYAGCWVTTFGFGPEDLPDVLRELGRCGDLLHWGTYGDGQGVNWLHMKFATPQGAQRALLRDGSQVSSSVIVGVRAVDASRQAELDEAAEGRAGREAAATGRPAVTRKSLAPTQYVAPAPVHPLPVRSPWTKLYEAVWGL</sequence>
<dbReference type="AlphaFoldDB" id="A0A1D1ZT61"/>
<dbReference type="GO" id="GO:0051028">
    <property type="term" value="P:mRNA transport"/>
    <property type="evidence" value="ECO:0007669"/>
    <property type="project" value="UniProtKB-UniRule"/>
</dbReference>
<dbReference type="GO" id="GO:0006607">
    <property type="term" value="P:NLS-bearing protein import into nucleus"/>
    <property type="evidence" value="ECO:0007669"/>
    <property type="project" value="TreeGrafter"/>
</dbReference>
<dbReference type="InterPro" id="IPR012677">
    <property type="entry name" value="Nucleotide-bd_a/b_plait_sf"/>
</dbReference>
<evidence type="ECO:0000256" key="5">
    <source>
        <dbReference type="ARBA" id="ARBA00023010"/>
    </source>
</evidence>
<protein>
    <recommendedName>
        <fullName evidence="10">RRM Nup35-type domain-containing protein</fullName>
    </recommendedName>
</protein>
<dbReference type="InterPro" id="IPR035979">
    <property type="entry name" value="RBD_domain_sf"/>
</dbReference>
<dbReference type="Pfam" id="PF05172">
    <property type="entry name" value="RRM_Nup35"/>
    <property type="match status" value="1"/>
</dbReference>
<evidence type="ECO:0000256" key="2">
    <source>
        <dbReference type="ARBA" id="ARBA00022448"/>
    </source>
</evidence>
<feature type="domain" description="RRM Nup35-type" evidence="10">
    <location>
        <begin position="128"/>
        <end position="211"/>
    </location>
</feature>
<dbReference type="CDD" id="cd12441">
    <property type="entry name" value="RRM_Nup53_like"/>
    <property type="match status" value="1"/>
</dbReference>
<dbReference type="GO" id="GO:0005543">
    <property type="term" value="F:phospholipid binding"/>
    <property type="evidence" value="ECO:0007669"/>
    <property type="project" value="TreeGrafter"/>
</dbReference>
<gene>
    <name evidence="11" type="ORF">g.1505</name>
</gene>
<proteinExistence type="predicted"/>
<feature type="region of interest" description="Disordered" evidence="9">
    <location>
        <begin position="1"/>
        <end position="123"/>
    </location>
</feature>
<dbReference type="PROSITE" id="PS51472">
    <property type="entry name" value="RRM_NUP35"/>
    <property type="match status" value="1"/>
</dbReference>
<name>A0A1D1ZT61_AUXPR</name>
<organism evidence="11">
    <name type="scientific">Auxenochlorella protothecoides</name>
    <name type="common">Green microalga</name>
    <name type="synonym">Chlorella protothecoides</name>
    <dbReference type="NCBI Taxonomy" id="3075"/>
    <lineage>
        <taxon>Eukaryota</taxon>
        <taxon>Viridiplantae</taxon>
        <taxon>Chlorophyta</taxon>
        <taxon>core chlorophytes</taxon>
        <taxon>Trebouxiophyceae</taxon>
        <taxon>Chlorellales</taxon>
        <taxon>Chlorellaceae</taxon>
        <taxon>Auxenochlorella</taxon>
    </lineage>
</organism>
<keyword evidence="5" id="KW-0811">Translocation</keyword>
<reference evidence="11" key="1">
    <citation type="submission" date="2015-08" db="EMBL/GenBank/DDBJ databases">
        <authorList>
            <person name="Babu N.S."/>
            <person name="Beckwith C.J."/>
            <person name="Beseler K.G."/>
            <person name="Brison A."/>
            <person name="Carone J.V."/>
            <person name="Caskin T.P."/>
            <person name="Diamond M."/>
            <person name="Durham M.E."/>
            <person name="Foxe J.M."/>
            <person name="Go M."/>
            <person name="Henderson B.A."/>
            <person name="Jones I.B."/>
            <person name="McGettigan J.A."/>
            <person name="Micheletti S.J."/>
            <person name="Nasrallah M.E."/>
            <person name="Ortiz D."/>
            <person name="Piller C.R."/>
            <person name="Privatt S.R."/>
            <person name="Schneider S.L."/>
            <person name="Sharp S."/>
            <person name="Smith T.C."/>
            <person name="Stanton J.D."/>
            <person name="Ullery H.E."/>
            <person name="Wilson R.J."/>
            <person name="Serrano M.G."/>
            <person name="Buck G."/>
            <person name="Lee V."/>
            <person name="Wang Y."/>
            <person name="Carvalho R."/>
            <person name="Voegtly L."/>
            <person name="Shi R."/>
            <person name="Duckworth R."/>
            <person name="Johnson A."/>
            <person name="Loviza R."/>
            <person name="Walstead R."/>
            <person name="Shah Z."/>
            <person name="Kiflezghi M."/>
            <person name="Wade K."/>
            <person name="Ball S.L."/>
            <person name="Bradley K.W."/>
            <person name="Asai D.J."/>
            <person name="Bowman C.A."/>
            <person name="Russell D.A."/>
            <person name="Pope W.H."/>
            <person name="Jacobs-Sera D."/>
            <person name="Hendrix R.W."/>
            <person name="Hatfull G.F."/>
        </authorList>
    </citation>
    <scope>NUCLEOTIDE SEQUENCE</scope>
</reference>
<dbReference type="Gene3D" id="3.30.70.330">
    <property type="match status" value="1"/>
</dbReference>
<keyword evidence="4" id="KW-0653">Protein transport</keyword>
<evidence type="ECO:0000256" key="4">
    <source>
        <dbReference type="ARBA" id="ARBA00022927"/>
    </source>
</evidence>
<keyword evidence="7 8" id="KW-0539">Nucleus</keyword>
<dbReference type="GO" id="GO:0017056">
    <property type="term" value="F:structural constituent of nuclear pore"/>
    <property type="evidence" value="ECO:0007669"/>
    <property type="project" value="TreeGrafter"/>
</dbReference>
<dbReference type="GO" id="GO:0003676">
    <property type="term" value="F:nucleic acid binding"/>
    <property type="evidence" value="ECO:0007669"/>
    <property type="project" value="InterPro"/>
</dbReference>
<evidence type="ECO:0000256" key="3">
    <source>
        <dbReference type="ARBA" id="ARBA00022816"/>
    </source>
</evidence>
<evidence type="ECO:0000259" key="10">
    <source>
        <dbReference type="PROSITE" id="PS51472"/>
    </source>
</evidence>